<reference evidence="1 2" key="1">
    <citation type="submission" date="2019-03" db="EMBL/GenBank/DDBJ databases">
        <title>Genomic Encyclopedia of Type Strains, Phase IV (KMG-IV): sequencing the most valuable type-strain genomes for metagenomic binning, comparative biology and taxonomic classification.</title>
        <authorList>
            <person name="Goeker M."/>
        </authorList>
    </citation>
    <scope>NUCLEOTIDE SEQUENCE [LARGE SCALE GENOMIC DNA]</scope>
    <source>
        <strain evidence="1 2">DSM 103428</strain>
    </source>
</reference>
<dbReference type="AlphaFoldDB" id="A0A4R1LCU3"/>
<comment type="caution">
    <text evidence="1">The sequence shown here is derived from an EMBL/GenBank/DDBJ whole genome shotgun (WGS) entry which is preliminary data.</text>
</comment>
<evidence type="ECO:0000313" key="1">
    <source>
        <dbReference type="EMBL" id="TCK75280.1"/>
    </source>
</evidence>
<evidence type="ECO:0000313" key="2">
    <source>
        <dbReference type="Proteomes" id="UP000295210"/>
    </source>
</evidence>
<protein>
    <submittedName>
        <fullName evidence="1">Uncharacterized protein</fullName>
    </submittedName>
</protein>
<name>A0A4R1LCU3_9BACT</name>
<gene>
    <name evidence="1" type="ORF">C7378_0260</name>
</gene>
<dbReference type="RefSeq" id="WP_131990920.1">
    <property type="nucleotide sequence ID" value="NZ_SMGK01000001.1"/>
</dbReference>
<dbReference type="Proteomes" id="UP000295210">
    <property type="component" value="Unassembled WGS sequence"/>
</dbReference>
<dbReference type="OrthoDB" id="117122at2"/>
<proteinExistence type="predicted"/>
<organism evidence="1 2">
    <name type="scientific">Acidipila rosea</name>
    <dbReference type="NCBI Taxonomy" id="768535"/>
    <lineage>
        <taxon>Bacteria</taxon>
        <taxon>Pseudomonadati</taxon>
        <taxon>Acidobacteriota</taxon>
        <taxon>Terriglobia</taxon>
        <taxon>Terriglobales</taxon>
        <taxon>Acidobacteriaceae</taxon>
        <taxon>Acidipila</taxon>
    </lineage>
</organism>
<keyword evidence="2" id="KW-1185">Reference proteome</keyword>
<accession>A0A4R1LCU3</accession>
<sequence>MQFREKSWAAAAFILSTALHMQLFAQSDRGAAWLLRYQGNPAHALPSVNALIQDKNFLPFLNDRLKMSQHFWKPGEPVSQVVKDYLAVPGDVLTDGTTYYMADGCVQHFCPNKGLLWVDLTTSPATVVFAATDMMKNSNQWSLYLFTSGNLSPATMPQSLRAGITRWTSKPLGDGHTIEPIGEAIVIDGEGMEHRPTPLSLGVNEIASRDKAVQ</sequence>
<dbReference type="EMBL" id="SMGK01000001">
    <property type="protein sequence ID" value="TCK75280.1"/>
    <property type="molecule type" value="Genomic_DNA"/>
</dbReference>